<name>A0A841C7B2_9LACT</name>
<dbReference type="CDD" id="cd03032">
    <property type="entry name" value="ArsC_Spx"/>
    <property type="match status" value="1"/>
</dbReference>
<gene>
    <name evidence="4" type="ORF">HNQ37_001126</name>
</gene>
<comment type="similarity">
    <text evidence="3">Belongs to the ArsC family.</text>
</comment>
<evidence type="ECO:0000256" key="1">
    <source>
        <dbReference type="ARBA" id="ARBA00023157"/>
    </source>
</evidence>
<dbReference type="PANTHER" id="PTHR30041">
    <property type="entry name" value="ARSENATE REDUCTASE"/>
    <property type="match status" value="1"/>
</dbReference>
<evidence type="ECO:0000313" key="4">
    <source>
        <dbReference type="EMBL" id="MBB5888234.1"/>
    </source>
</evidence>
<dbReference type="InterPro" id="IPR006660">
    <property type="entry name" value="Arsenate_reductase-like"/>
</dbReference>
<keyword evidence="2" id="KW-0676">Redox-active center</keyword>
<protein>
    <submittedName>
        <fullName evidence="4">Regulatory protein spx</fullName>
    </submittedName>
</protein>
<dbReference type="Proteomes" id="UP000562464">
    <property type="component" value="Unassembled WGS sequence"/>
</dbReference>
<evidence type="ECO:0000313" key="5">
    <source>
        <dbReference type="Proteomes" id="UP000562464"/>
    </source>
</evidence>
<dbReference type="InterPro" id="IPR006504">
    <property type="entry name" value="Tscrpt_reg_Spx/MgsR"/>
</dbReference>
<dbReference type="EMBL" id="JACHHV010000018">
    <property type="protein sequence ID" value="MBB5888234.1"/>
    <property type="molecule type" value="Genomic_DNA"/>
</dbReference>
<proteinExistence type="inferred from homology"/>
<dbReference type="InterPro" id="IPR036249">
    <property type="entry name" value="Thioredoxin-like_sf"/>
</dbReference>
<reference evidence="4 5" key="1">
    <citation type="submission" date="2020-08" db="EMBL/GenBank/DDBJ databases">
        <title>Genomic Encyclopedia of Type Strains, Phase IV (KMG-IV): sequencing the most valuable type-strain genomes for metagenomic binning, comparative biology and taxonomic classification.</title>
        <authorList>
            <person name="Goeker M."/>
        </authorList>
    </citation>
    <scope>NUCLEOTIDE SEQUENCE [LARGE SCALE GENOMIC DNA]</scope>
    <source>
        <strain evidence="4 5">DSM 14925</strain>
    </source>
</reference>
<keyword evidence="1" id="KW-1015">Disulfide bond</keyword>
<sequence>MIIVYSMPSCSSCKKAEEWLRAHELKFKEVNLLTDGITKEDILKILSLTDEGAEDIISKRSKAYSQLEVNFNNVSMNDLINIIEDNRTILRRPLILDNYKLQIGFNEDEIRKFIPRSYRKAKLDQDINQISKSLNFEEPTN</sequence>
<dbReference type="Gene3D" id="3.40.30.10">
    <property type="entry name" value="Glutaredoxin"/>
    <property type="match status" value="1"/>
</dbReference>
<accession>A0A841C7B2</accession>
<dbReference type="PROSITE" id="PS51354">
    <property type="entry name" value="GLUTAREDOXIN_2"/>
    <property type="match status" value="1"/>
</dbReference>
<dbReference type="SUPFAM" id="SSF52833">
    <property type="entry name" value="Thioredoxin-like"/>
    <property type="match status" value="1"/>
</dbReference>
<evidence type="ECO:0000256" key="2">
    <source>
        <dbReference type="ARBA" id="ARBA00023284"/>
    </source>
</evidence>
<dbReference type="PANTHER" id="PTHR30041:SF7">
    <property type="entry name" value="GLOBAL TRANSCRIPTIONAL REGULATOR SPX"/>
    <property type="match status" value="1"/>
</dbReference>
<comment type="caution">
    <text evidence="4">The sequence shown here is derived from an EMBL/GenBank/DDBJ whole genome shotgun (WGS) entry which is preliminary data.</text>
</comment>
<dbReference type="RefSeq" id="WP_183540116.1">
    <property type="nucleotide sequence ID" value="NZ_JACHHV010000018.1"/>
</dbReference>
<organism evidence="4 5">
    <name type="scientific">Lactovum miscens</name>
    <dbReference type="NCBI Taxonomy" id="190387"/>
    <lineage>
        <taxon>Bacteria</taxon>
        <taxon>Bacillati</taxon>
        <taxon>Bacillota</taxon>
        <taxon>Bacilli</taxon>
        <taxon>Lactobacillales</taxon>
        <taxon>Streptococcaceae</taxon>
        <taxon>Lactovum</taxon>
    </lineage>
</organism>
<dbReference type="NCBIfam" id="TIGR01617">
    <property type="entry name" value="arsC_related"/>
    <property type="match status" value="1"/>
</dbReference>
<dbReference type="NCBIfam" id="NF002459">
    <property type="entry name" value="PRK01655.1"/>
    <property type="match status" value="1"/>
</dbReference>
<keyword evidence="5" id="KW-1185">Reference proteome</keyword>
<dbReference type="Pfam" id="PF03960">
    <property type="entry name" value="ArsC"/>
    <property type="match status" value="1"/>
</dbReference>
<dbReference type="AlphaFoldDB" id="A0A841C7B2"/>
<dbReference type="PROSITE" id="PS51353">
    <property type="entry name" value="ARSC"/>
    <property type="match status" value="1"/>
</dbReference>
<evidence type="ECO:0000256" key="3">
    <source>
        <dbReference type="PROSITE-ProRule" id="PRU01282"/>
    </source>
</evidence>